<evidence type="ECO:0000313" key="10">
    <source>
        <dbReference type="EMBL" id="CAD7620389.1"/>
    </source>
</evidence>
<evidence type="ECO:0000256" key="7">
    <source>
        <dbReference type="RuleBase" id="RU000304"/>
    </source>
</evidence>
<evidence type="ECO:0000313" key="11">
    <source>
        <dbReference type="Proteomes" id="UP000759131"/>
    </source>
</evidence>
<dbReference type="Gene3D" id="1.10.510.10">
    <property type="entry name" value="Transferase(Phosphotransferase) domain 1"/>
    <property type="match status" value="1"/>
</dbReference>
<feature type="region of interest" description="Disordered" evidence="8">
    <location>
        <begin position="94"/>
        <end position="131"/>
    </location>
</feature>
<dbReference type="OrthoDB" id="10013850at2759"/>
<dbReference type="Pfam" id="PF00069">
    <property type="entry name" value="Pkinase"/>
    <property type="match status" value="1"/>
</dbReference>
<gene>
    <name evidence="10" type="ORF">OSB1V03_LOCUS876</name>
</gene>
<proteinExistence type="inferred from homology"/>
<feature type="binding site" evidence="6">
    <location>
        <position position="265"/>
    </location>
    <ligand>
        <name>ATP</name>
        <dbReference type="ChEBI" id="CHEBI:30616"/>
    </ligand>
</feature>
<feature type="compositionally biased region" description="Polar residues" evidence="8">
    <location>
        <begin position="108"/>
        <end position="122"/>
    </location>
</feature>
<dbReference type="PROSITE" id="PS00107">
    <property type="entry name" value="PROTEIN_KINASE_ATP"/>
    <property type="match status" value="1"/>
</dbReference>
<feature type="domain" description="Protein kinase" evidence="9">
    <location>
        <begin position="236"/>
        <end position="456"/>
    </location>
</feature>
<keyword evidence="11" id="KW-1185">Reference proteome</keyword>
<dbReference type="EMBL" id="OC854793">
    <property type="protein sequence ID" value="CAD7620389.1"/>
    <property type="molecule type" value="Genomic_DNA"/>
</dbReference>
<dbReference type="EMBL" id="CAJPIZ010000218">
    <property type="protein sequence ID" value="CAG2100819.1"/>
    <property type="molecule type" value="Genomic_DNA"/>
</dbReference>
<name>A0A7R9KEG2_9ACAR</name>
<dbReference type="PANTHER" id="PTHR11042">
    <property type="entry name" value="EUKARYOTIC TRANSLATION INITIATION FACTOR 2-ALPHA KINASE EIF2-ALPHA KINASE -RELATED"/>
    <property type="match status" value="1"/>
</dbReference>
<evidence type="ECO:0000256" key="5">
    <source>
        <dbReference type="ARBA" id="ARBA00037982"/>
    </source>
</evidence>
<keyword evidence="2 6" id="KW-0547">Nucleotide-binding</keyword>
<dbReference type="SMART" id="SM00220">
    <property type="entry name" value="S_TKc"/>
    <property type="match status" value="1"/>
</dbReference>
<evidence type="ECO:0000256" key="3">
    <source>
        <dbReference type="ARBA" id="ARBA00022777"/>
    </source>
</evidence>
<sequence>MSKPHCTEVHNTVARGGTSDIMVATDLSCRLYEHDISYCKRDTYPSTAKQIEPPNDHGDDTATNYGIIAGIIGFPNTGQPVVNADIHEQEHLLEPDGDEQGDNHTHGNSDSLPNSSIGNAHSKNGPDHVTSLNLIPNVSEIRTGTPQMSNMVDYNTNQDESANPNETRPKIIFETHNIGSQHNHNQVIINIAQLDDARLDTELHSNLNGNNNIKATINNKQAIQTTDLEDLGDARFTDISSIGEGSFGRVYKAQHVADDNVYAIKVSKHITESSLINTEVDTLRQLTSDYVVEFIKHWVHNGRTFIQMKYYPYNLAQIIVVIEDTFGPNSLLPNHPLVRPVRRYIGCELFIEMARGLHYLHTRHPPIIHRDLKPTNVVFDPNPVLTLSSPGGVFCKLCDFGSATQCGPTGQSTVIDKPFIGTERYRAPDADSGRYKRKSDLHSLGHIVPDLMDIDW</sequence>
<evidence type="ECO:0000256" key="2">
    <source>
        <dbReference type="ARBA" id="ARBA00022741"/>
    </source>
</evidence>
<dbReference type="InterPro" id="IPR008271">
    <property type="entry name" value="Ser/Thr_kinase_AS"/>
</dbReference>
<dbReference type="InterPro" id="IPR017441">
    <property type="entry name" value="Protein_kinase_ATP_BS"/>
</dbReference>
<dbReference type="Proteomes" id="UP000759131">
    <property type="component" value="Unassembled WGS sequence"/>
</dbReference>
<evidence type="ECO:0000256" key="6">
    <source>
        <dbReference type="PROSITE-ProRule" id="PRU10141"/>
    </source>
</evidence>
<evidence type="ECO:0000256" key="4">
    <source>
        <dbReference type="ARBA" id="ARBA00022840"/>
    </source>
</evidence>
<dbReference type="GO" id="GO:0005634">
    <property type="term" value="C:nucleus"/>
    <property type="evidence" value="ECO:0007669"/>
    <property type="project" value="TreeGrafter"/>
</dbReference>
<organism evidence="10">
    <name type="scientific">Medioppia subpectinata</name>
    <dbReference type="NCBI Taxonomy" id="1979941"/>
    <lineage>
        <taxon>Eukaryota</taxon>
        <taxon>Metazoa</taxon>
        <taxon>Ecdysozoa</taxon>
        <taxon>Arthropoda</taxon>
        <taxon>Chelicerata</taxon>
        <taxon>Arachnida</taxon>
        <taxon>Acari</taxon>
        <taxon>Acariformes</taxon>
        <taxon>Sarcoptiformes</taxon>
        <taxon>Oribatida</taxon>
        <taxon>Brachypylina</taxon>
        <taxon>Oppioidea</taxon>
        <taxon>Oppiidae</taxon>
        <taxon>Medioppia</taxon>
    </lineage>
</organism>
<keyword evidence="1" id="KW-0808">Transferase</keyword>
<keyword evidence="4 6" id="KW-0067">ATP-binding</keyword>
<dbReference type="GO" id="GO:0005737">
    <property type="term" value="C:cytoplasm"/>
    <property type="evidence" value="ECO:0007669"/>
    <property type="project" value="TreeGrafter"/>
</dbReference>
<accession>A0A7R9KEG2</accession>
<keyword evidence="3" id="KW-0418">Kinase</keyword>
<dbReference type="CDD" id="cd00180">
    <property type="entry name" value="PKc"/>
    <property type="match status" value="1"/>
</dbReference>
<protein>
    <recommendedName>
        <fullName evidence="9">Protein kinase domain-containing protein</fullName>
    </recommendedName>
</protein>
<dbReference type="AlphaFoldDB" id="A0A7R9KEG2"/>
<keyword evidence="7" id="KW-0723">Serine/threonine-protein kinase</keyword>
<comment type="similarity">
    <text evidence="5">Belongs to the protein kinase superfamily. Ser/Thr protein kinase family. GCN2 subfamily.</text>
</comment>
<evidence type="ECO:0000256" key="8">
    <source>
        <dbReference type="SAM" id="MobiDB-lite"/>
    </source>
</evidence>
<dbReference type="InterPro" id="IPR011009">
    <property type="entry name" value="Kinase-like_dom_sf"/>
</dbReference>
<dbReference type="InterPro" id="IPR000719">
    <property type="entry name" value="Prot_kinase_dom"/>
</dbReference>
<dbReference type="InterPro" id="IPR050339">
    <property type="entry name" value="CC_SR_Kinase"/>
</dbReference>
<evidence type="ECO:0000259" key="9">
    <source>
        <dbReference type="PROSITE" id="PS50011"/>
    </source>
</evidence>
<dbReference type="PROSITE" id="PS00108">
    <property type="entry name" value="PROTEIN_KINASE_ST"/>
    <property type="match status" value="1"/>
</dbReference>
<dbReference type="GO" id="GO:0004674">
    <property type="term" value="F:protein serine/threonine kinase activity"/>
    <property type="evidence" value="ECO:0007669"/>
    <property type="project" value="UniProtKB-KW"/>
</dbReference>
<evidence type="ECO:0000256" key="1">
    <source>
        <dbReference type="ARBA" id="ARBA00022679"/>
    </source>
</evidence>
<dbReference type="PROSITE" id="PS50011">
    <property type="entry name" value="PROTEIN_KINASE_DOM"/>
    <property type="match status" value="1"/>
</dbReference>
<dbReference type="Gene3D" id="3.30.200.20">
    <property type="entry name" value="Phosphorylase Kinase, domain 1"/>
    <property type="match status" value="1"/>
</dbReference>
<reference evidence="10" key="1">
    <citation type="submission" date="2020-11" db="EMBL/GenBank/DDBJ databases">
        <authorList>
            <person name="Tran Van P."/>
        </authorList>
    </citation>
    <scope>NUCLEOTIDE SEQUENCE</scope>
</reference>
<dbReference type="GO" id="GO:0005524">
    <property type="term" value="F:ATP binding"/>
    <property type="evidence" value="ECO:0007669"/>
    <property type="project" value="UniProtKB-UniRule"/>
</dbReference>
<dbReference type="SUPFAM" id="SSF56112">
    <property type="entry name" value="Protein kinase-like (PK-like)"/>
    <property type="match status" value="1"/>
</dbReference>